<sequence>MTILQFAFITGWVKVAEILLNPLGEDDDDYELNWVIDRNFQVGLSVEECYDSFPPIVRDVFWETENPEPLHTVESAMRPMNPQVG</sequence>
<name>A0A0B1SZC3_OESDE</name>
<comment type="function">
    <text evidence="6">Forms chloride channels.</text>
</comment>
<dbReference type="GO" id="GO:0034707">
    <property type="term" value="C:chloride channel complex"/>
    <property type="evidence" value="ECO:0007669"/>
    <property type="project" value="UniProtKB-KW"/>
</dbReference>
<keyword evidence="2" id="KW-0812">Transmembrane</keyword>
<dbReference type="AlphaFoldDB" id="A0A0B1SZC3"/>
<keyword evidence="6" id="KW-0813">Transport</keyword>
<dbReference type="Proteomes" id="UP000053660">
    <property type="component" value="Unassembled WGS sequence"/>
</dbReference>
<reference evidence="8 9" key="1">
    <citation type="submission" date="2014-03" db="EMBL/GenBank/DDBJ databases">
        <title>Draft genome of the hookworm Oesophagostomum dentatum.</title>
        <authorList>
            <person name="Mitreva M."/>
        </authorList>
    </citation>
    <scope>NUCLEOTIDE SEQUENCE [LARGE SCALE GENOMIC DNA]</scope>
    <source>
        <strain evidence="8 9">OD-Hann</strain>
    </source>
</reference>
<protein>
    <recommendedName>
        <fullName evidence="6">Bestrophin homolog</fullName>
    </recommendedName>
</protein>
<feature type="chain" id="PRO_5002061263" description="Bestrophin homolog" evidence="7">
    <location>
        <begin position="19"/>
        <end position="85"/>
    </location>
</feature>
<dbReference type="InterPro" id="IPR000615">
    <property type="entry name" value="Bestrophin"/>
</dbReference>
<evidence type="ECO:0000313" key="8">
    <source>
        <dbReference type="EMBL" id="KHJ89251.1"/>
    </source>
</evidence>
<evidence type="ECO:0000256" key="2">
    <source>
        <dbReference type="ARBA" id="ARBA00022692"/>
    </source>
</evidence>
<keyword evidence="3" id="KW-1133">Transmembrane helix</keyword>
<evidence type="ECO:0000256" key="4">
    <source>
        <dbReference type="ARBA" id="ARBA00023136"/>
    </source>
</evidence>
<feature type="non-terminal residue" evidence="8">
    <location>
        <position position="85"/>
    </location>
</feature>
<evidence type="ECO:0000256" key="6">
    <source>
        <dbReference type="RuleBase" id="RU363126"/>
    </source>
</evidence>
<keyword evidence="6" id="KW-0407">Ion channel</keyword>
<organism evidence="8 9">
    <name type="scientific">Oesophagostomum dentatum</name>
    <name type="common">Nodular worm</name>
    <dbReference type="NCBI Taxonomy" id="61180"/>
    <lineage>
        <taxon>Eukaryota</taxon>
        <taxon>Metazoa</taxon>
        <taxon>Ecdysozoa</taxon>
        <taxon>Nematoda</taxon>
        <taxon>Chromadorea</taxon>
        <taxon>Rhabditida</taxon>
        <taxon>Rhabditina</taxon>
        <taxon>Rhabditomorpha</taxon>
        <taxon>Strongyloidea</taxon>
        <taxon>Strongylidae</taxon>
        <taxon>Oesophagostomum</taxon>
    </lineage>
</organism>
<dbReference type="InterPro" id="IPR021134">
    <property type="entry name" value="Bestrophin-like"/>
</dbReference>
<keyword evidence="6" id="KW-1003">Cell membrane</keyword>
<proteinExistence type="inferred from homology"/>
<accession>A0A0B1SZC3</accession>
<dbReference type="PANTHER" id="PTHR10736">
    <property type="entry name" value="BESTROPHIN"/>
    <property type="match status" value="1"/>
</dbReference>
<keyword evidence="9" id="KW-1185">Reference proteome</keyword>
<evidence type="ECO:0000256" key="1">
    <source>
        <dbReference type="ARBA" id="ARBA00004370"/>
    </source>
</evidence>
<comment type="subcellular location">
    <subcellularLocation>
        <location evidence="6">Cell membrane</location>
        <topology evidence="6">Multi-pass membrane protein</topology>
    </subcellularLocation>
    <subcellularLocation>
        <location evidence="1">Membrane</location>
    </subcellularLocation>
</comment>
<dbReference type="GO" id="GO:0005254">
    <property type="term" value="F:chloride channel activity"/>
    <property type="evidence" value="ECO:0007669"/>
    <property type="project" value="UniProtKB-KW"/>
</dbReference>
<evidence type="ECO:0000313" key="9">
    <source>
        <dbReference type="Proteomes" id="UP000053660"/>
    </source>
</evidence>
<dbReference type="Pfam" id="PF01062">
    <property type="entry name" value="Bestrophin"/>
    <property type="match status" value="1"/>
</dbReference>
<keyword evidence="6" id="KW-0868">Chloride</keyword>
<evidence type="ECO:0000256" key="5">
    <source>
        <dbReference type="ARBA" id="ARBA00034769"/>
    </source>
</evidence>
<evidence type="ECO:0000256" key="3">
    <source>
        <dbReference type="ARBA" id="ARBA00022989"/>
    </source>
</evidence>
<dbReference type="EMBL" id="KN554488">
    <property type="protein sequence ID" value="KHJ89251.1"/>
    <property type="molecule type" value="Genomic_DNA"/>
</dbReference>
<evidence type="ECO:0000256" key="7">
    <source>
        <dbReference type="SAM" id="SignalP"/>
    </source>
</evidence>
<keyword evidence="7" id="KW-0732">Signal</keyword>
<dbReference type="GO" id="GO:0005886">
    <property type="term" value="C:plasma membrane"/>
    <property type="evidence" value="ECO:0007669"/>
    <property type="project" value="UniProtKB-SubCell"/>
</dbReference>
<keyword evidence="4" id="KW-0472">Membrane</keyword>
<comment type="similarity">
    <text evidence="5 6">Belongs to the anion channel-forming bestrophin (TC 1.A.46) family. Calcium-sensitive chloride channel subfamily.</text>
</comment>
<gene>
    <name evidence="8" type="ORF">OESDEN_10925</name>
</gene>
<feature type="signal peptide" evidence="7">
    <location>
        <begin position="1"/>
        <end position="18"/>
    </location>
</feature>
<keyword evidence="6" id="KW-0869">Chloride channel</keyword>
<keyword evidence="6" id="KW-0406">Ion transport</keyword>
<dbReference type="OrthoDB" id="201595at2759"/>
<dbReference type="PANTHER" id="PTHR10736:SF33">
    <property type="entry name" value="BESTROPHIN HOMOLOG"/>
    <property type="match status" value="1"/>
</dbReference>